<feature type="domain" description="ABC transporter" evidence="8">
    <location>
        <begin position="374"/>
        <end position="608"/>
    </location>
</feature>
<reference evidence="10" key="1">
    <citation type="submission" date="2022-10" db="EMBL/GenBank/DDBJ databases">
        <title>Chryseobacterium babae sp. nov. isolated from the gut of the beetle Oryctes rhinoceros, and Chryseobacterium kimseyorum sp. nov., isolated from a stick insect rearing cage.</title>
        <authorList>
            <person name="Shelomi M."/>
            <person name="Han C.-J."/>
            <person name="Chen W.-M."/>
            <person name="Chen H.-K."/>
            <person name="Liaw S.-J."/>
            <person name="Muhle E."/>
            <person name="Clermont D."/>
        </authorList>
    </citation>
    <scope>NUCLEOTIDE SEQUENCE</scope>
    <source>
        <strain evidence="10">WLa1L2M3</strain>
    </source>
</reference>
<keyword evidence="2 7" id="KW-0812">Transmembrane</keyword>
<evidence type="ECO:0000256" key="2">
    <source>
        <dbReference type="ARBA" id="ARBA00022692"/>
    </source>
</evidence>
<keyword evidence="11" id="KW-1185">Reference proteome</keyword>
<keyword evidence="6 7" id="KW-0472">Membrane</keyword>
<protein>
    <submittedName>
        <fullName evidence="10">ABC transporter ATP-binding protein/permease</fullName>
    </submittedName>
</protein>
<dbReference type="InterPro" id="IPR036640">
    <property type="entry name" value="ABC1_TM_sf"/>
</dbReference>
<dbReference type="Gene3D" id="1.20.1560.10">
    <property type="entry name" value="ABC transporter type 1, transmembrane domain"/>
    <property type="match status" value="1"/>
</dbReference>
<keyword evidence="5 7" id="KW-1133">Transmembrane helix</keyword>
<dbReference type="PROSITE" id="PS50929">
    <property type="entry name" value="ABC_TM1F"/>
    <property type="match status" value="1"/>
</dbReference>
<evidence type="ECO:0000256" key="7">
    <source>
        <dbReference type="SAM" id="Phobius"/>
    </source>
</evidence>
<evidence type="ECO:0000256" key="3">
    <source>
        <dbReference type="ARBA" id="ARBA00022741"/>
    </source>
</evidence>
<evidence type="ECO:0000313" key="10">
    <source>
        <dbReference type="EMBL" id="MCW3160464.1"/>
    </source>
</evidence>
<dbReference type="InterPro" id="IPR003439">
    <property type="entry name" value="ABC_transporter-like_ATP-bd"/>
</dbReference>
<keyword evidence="3" id="KW-0547">Nucleotide-binding</keyword>
<dbReference type="InterPro" id="IPR027417">
    <property type="entry name" value="P-loop_NTPase"/>
</dbReference>
<dbReference type="GO" id="GO:0005524">
    <property type="term" value="F:ATP binding"/>
    <property type="evidence" value="ECO:0007669"/>
    <property type="project" value="UniProtKB-KW"/>
</dbReference>
<dbReference type="RefSeq" id="WP_264742422.1">
    <property type="nucleotide sequence ID" value="NZ_JAPDHV010000002.1"/>
</dbReference>
<dbReference type="Pfam" id="PF00005">
    <property type="entry name" value="ABC_tran"/>
    <property type="match status" value="1"/>
</dbReference>
<accession>A0ABT3HL00</accession>
<evidence type="ECO:0000256" key="5">
    <source>
        <dbReference type="ARBA" id="ARBA00022989"/>
    </source>
</evidence>
<evidence type="ECO:0000259" key="8">
    <source>
        <dbReference type="PROSITE" id="PS50893"/>
    </source>
</evidence>
<dbReference type="InterPro" id="IPR017871">
    <property type="entry name" value="ABC_transporter-like_CS"/>
</dbReference>
<keyword evidence="4 10" id="KW-0067">ATP-binding</keyword>
<dbReference type="SMART" id="SM00382">
    <property type="entry name" value="AAA"/>
    <property type="match status" value="1"/>
</dbReference>
<dbReference type="PROSITE" id="PS50893">
    <property type="entry name" value="ABC_TRANSPORTER_2"/>
    <property type="match status" value="1"/>
</dbReference>
<dbReference type="PANTHER" id="PTHR43394">
    <property type="entry name" value="ATP-DEPENDENT PERMEASE MDL1, MITOCHONDRIAL"/>
    <property type="match status" value="1"/>
</dbReference>
<evidence type="ECO:0000256" key="1">
    <source>
        <dbReference type="ARBA" id="ARBA00004651"/>
    </source>
</evidence>
<dbReference type="InterPro" id="IPR039421">
    <property type="entry name" value="Type_1_exporter"/>
</dbReference>
<feature type="transmembrane region" description="Helical" evidence="7">
    <location>
        <begin position="21"/>
        <end position="47"/>
    </location>
</feature>
<dbReference type="EMBL" id="JAPDHV010000002">
    <property type="protein sequence ID" value="MCW3160464.1"/>
    <property type="molecule type" value="Genomic_DNA"/>
</dbReference>
<feature type="domain" description="ABC transmembrane type-1" evidence="9">
    <location>
        <begin position="82"/>
        <end position="340"/>
    </location>
</feature>
<dbReference type="Pfam" id="PF00664">
    <property type="entry name" value="ABC_membrane"/>
    <property type="match status" value="1"/>
</dbReference>
<comment type="subcellular location">
    <subcellularLocation>
        <location evidence="1">Cell membrane</location>
        <topology evidence="1">Multi-pass membrane protein</topology>
    </subcellularLocation>
</comment>
<dbReference type="SUPFAM" id="SSF52540">
    <property type="entry name" value="P-loop containing nucleoside triphosphate hydrolases"/>
    <property type="match status" value="1"/>
</dbReference>
<comment type="caution">
    <text evidence="10">The sequence shown here is derived from an EMBL/GenBank/DDBJ whole genome shotgun (WGS) entry which is preliminary data.</text>
</comment>
<evidence type="ECO:0000313" key="11">
    <source>
        <dbReference type="Proteomes" id="UP001163719"/>
    </source>
</evidence>
<evidence type="ECO:0000256" key="4">
    <source>
        <dbReference type="ARBA" id="ARBA00022840"/>
    </source>
</evidence>
<dbReference type="Proteomes" id="UP001163719">
    <property type="component" value="Unassembled WGS sequence"/>
</dbReference>
<feature type="transmembrane region" description="Helical" evidence="7">
    <location>
        <begin position="88"/>
        <end position="106"/>
    </location>
</feature>
<dbReference type="Gene3D" id="3.40.50.300">
    <property type="entry name" value="P-loop containing nucleotide triphosphate hydrolases"/>
    <property type="match status" value="1"/>
</dbReference>
<dbReference type="InterPro" id="IPR003593">
    <property type="entry name" value="AAA+_ATPase"/>
</dbReference>
<evidence type="ECO:0000259" key="9">
    <source>
        <dbReference type="PROSITE" id="PS50929"/>
    </source>
</evidence>
<dbReference type="SUPFAM" id="SSF90123">
    <property type="entry name" value="ABC transporter transmembrane region"/>
    <property type="match status" value="1"/>
</dbReference>
<dbReference type="PROSITE" id="PS00211">
    <property type="entry name" value="ABC_TRANSPORTER_1"/>
    <property type="match status" value="1"/>
</dbReference>
<gene>
    <name evidence="10" type="ORF">OH806_04200</name>
</gene>
<dbReference type="InterPro" id="IPR011527">
    <property type="entry name" value="ABC1_TM_dom"/>
</dbReference>
<proteinExistence type="predicted"/>
<sequence length="612" mass="68552">MNQYIKILKFAKPHQKYIFGSLFFNIMYSVFQIASVGTILPVLGMLFGTVKAEKYESAPVYSGEISDFFDYAKEYANYYVQTMVSQHGALNVLAWLCIITAFMFLLRNVFRYLGAFLLINYRVGVTKDLRGTIYNKILSLPVSFFSESRKGDLMSRMSNDVGDVEGSILGSLVELINAPFMLISTLVTLFMLSTEMTLFSLLVLPVMGTMIALIGKSLKKDSHEAQNEMGNIFSIVDETLKSTKVIKIFSAEKIMNNRFTQSMQKWINSSIRLGRKKELASPMSEFLGSVTFLIIAWYGGKQIIVEQSISPGEFLVFLGIFFQILPPVKSLSQSISNIQKGEASLERVLEILDADVKIDEIENPVSISTLNHSIEFNNIGFYYDKDHTILKNFSLSIPKGKTVALVGQSGSGKTTIANLLARFYDVTEGEILIDKTNIKHLKLKEYRQLLGMVTQESVLFNDSVYNNILMGKPDATKEEVIAAAKIANADSFISQLPEGYDSNIGDDGNKLSGGQKQRVSIARAVLKNPPIMILDEATSALDTESERFVQDALEKMMENRTSLVIAHRLSTIQKADWIVVMEKGVIVEQGTHHELIAKRGMYHKLVELQNFD</sequence>
<name>A0ABT3HL00_9FLAO</name>
<dbReference type="CDD" id="cd18552">
    <property type="entry name" value="ABC_6TM_MsbA_like"/>
    <property type="match status" value="1"/>
</dbReference>
<dbReference type="PANTHER" id="PTHR43394:SF1">
    <property type="entry name" value="ATP-BINDING CASSETTE SUB-FAMILY B MEMBER 10, MITOCHONDRIAL"/>
    <property type="match status" value="1"/>
</dbReference>
<organism evidence="10 11">
    <name type="scientific">Chryseobacterium oryctis</name>
    <dbReference type="NCBI Taxonomy" id="2952618"/>
    <lineage>
        <taxon>Bacteria</taxon>
        <taxon>Pseudomonadati</taxon>
        <taxon>Bacteroidota</taxon>
        <taxon>Flavobacteriia</taxon>
        <taxon>Flavobacteriales</taxon>
        <taxon>Weeksellaceae</taxon>
        <taxon>Chryseobacterium group</taxon>
        <taxon>Chryseobacterium</taxon>
    </lineage>
</organism>
<evidence type="ECO:0000256" key="6">
    <source>
        <dbReference type="ARBA" id="ARBA00023136"/>
    </source>
</evidence>